<reference evidence="14 15" key="1">
    <citation type="journal article" date="2020" name="ISME J.">
        <title>Comparative genomics reveals insights into cyanobacterial evolution and habitat adaptation.</title>
        <authorList>
            <person name="Chen M.Y."/>
            <person name="Teng W.K."/>
            <person name="Zhao L."/>
            <person name="Hu C.X."/>
            <person name="Zhou Y.K."/>
            <person name="Han B.P."/>
            <person name="Song L.R."/>
            <person name="Shu W.S."/>
        </authorList>
    </citation>
    <scope>NUCLEOTIDE SEQUENCE [LARGE SCALE GENOMIC DNA]</scope>
    <source>
        <strain evidence="14 15">FACHB-159</strain>
    </source>
</reference>
<evidence type="ECO:0000259" key="13">
    <source>
        <dbReference type="Pfam" id="PF13603"/>
    </source>
</evidence>
<evidence type="ECO:0000313" key="15">
    <source>
        <dbReference type="Proteomes" id="UP000637383"/>
    </source>
</evidence>
<feature type="domain" description="Leucyl-tRNA synthetase editing" evidence="13">
    <location>
        <begin position="232"/>
        <end position="417"/>
    </location>
</feature>
<dbReference type="CDD" id="cd07958">
    <property type="entry name" value="Anticodon_Ia_Leu_BEm"/>
    <property type="match status" value="1"/>
</dbReference>
<evidence type="ECO:0000256" key="5">
    <source>
        <dbReference type="ARBA" id="ARBA00022840"/>
    </source>
</evidence>
<dbReference type="CDD" id="cd00812">
    <property type="entry name" value="LeuRS_core"/>
    <property type="match status" value="1"/>
</dbReference>
<evidence type="ECO:0000256" key="1">
    <source>
        <dbReference type="ARBA" id="ARBA00005594"/>
    </source>
</evidence>
<comment type="subcellular location">
    <subcellularLocation>
        <location evidence="9">Cytoplasm</location>
    </subcellularLocation>
</comment>
<keyword evidence="3 9" id="KW-0436">Ligase</keyword>
<dbReference type="InterPro" id="IPR001412">
    <property type="entry name" value="aa-tRNA-synth_I_CS"/>
</dbReference>
<feature type="domain" description="Methionyl/Valyl/Leucyl/Isoleucyl-tRNA synthetase anticodon-binding" evidence="12">
    <location>
        <begin position="670"/>
        <end position="779"/>
    </location>
</feature>
<protein>
    <recommendedName>
        <fullName evidence="9">Leucine--tRNA ligase</fullName>
        <ecNumber evidence="9">6.1.1.4</ecNumber>
    </recommendedName>
    <alternativeName>
        <fullName evidence="9">Leucyl-tRNA synthetase</fullName>
        <shortName evidence="9">LeuRS</shortName>
    </alternativeName>
</protein>
<feature type="short sequence motif" description="'KMSKS' region" evidence="9">
    <location>
        <begin position="594"/>
        <end position="598"/>
    </location>
</feature>
<evidence type="ECO:0000256" key="2">
    <source>
        <dbReference type="ARBA" id="ARBA00022490"/>
    </source>
</evidence>
<dbReference type="InterPro" id="IPR002302">
    <property type="entry name" value="Leu-tRNA-ligase"/>
</dbReference>
<dbReference type="InterPro" id="IPR009080">
    <property type="entry name" value="tRNAsynth_Ia_anticodon-bd"/>
</dbReference>
<keyword evidence="15" id="KW-1185">Reference proteome</keyword>
<keyword evidence="7 9" id="KW-0030">Aminoacyl-tRNA synthetase</keyword>
<accession>A0ABR8KDQ4</accession>
<evidence type="ECO:0000256" key="7">
    <source>
        <dbReference type="ARBA" id="ARBA00023146"/>
    </source>
</evidence>
<evidence type="ECO:0000256" key="3">
    <source>
        <dbReference type="ARBA" id="ARBA00022598"/>
    </source>
</evidence>
<evidence type="ECO:0000259" key="12">
    <source>
        <dbReference type="Pfam" id="PF08264"/>
    </source>
</evidence>
<dbReference type="Proteomes" id="UP000637383">
    <property type="component" value="Unassembled WGS sequence"/>
</dbReference>
<dbReference type="PROSITE" id="PS00178">
    <property type="entry name" value="AA_TRNA_LIGASE_I"/>
    <property type="match status" value="1"/>
</dbReference>
<comment type="catalytic activity">
    <reaction evidence="8 9">
        <text>tRNA(Leu) + L-leucine + ATP = L-leucyl-tRNA(Leu) + AMP + diphosphate</text>
        <dbReference type="Rhea" id="RHEA:11688"/>
        <dbReference type="Rhea" id="RHEA-COMP:9613"/>
        <dbReference type="Rhea" id="RHEA-COMP:9622"/>
        <dbReference type="ChEBI" id="CHEBI:30616"/>
        <dbReference type="ChEBI" id="CHEBI:33019"/>
        <dbReference type="ChEBI" id="CHEBI:57427"/>
        <dbReference type="ChEBI" id="CHEBI:78442"/>
        <dbReference type="ChEBI" id="CHEBI:78494"/>
        <dbReference type="ChEBI" id="CHEBI:456215"/>
        <dbReference type="EC" id="6.1.1.4"/>
    </reaction>
</comment>
<dbReference type="Gene3D" id="1.10.730.10">
    <property type="entry name" value="Isoleucyl-tRNA Synthetase, Domain 1"/>
    <property type="match status" value="1"/>
</dbReference>
<evidence type="ECO:0000259" key="11">
    <source>
        <dbReference type="Pfam" id="PF00133"/>
    </source>
</evidence>
<dbReference type="EC" id="6.1.1.4" evidence="9"/>
<feature type="domain" description="Aminoacyl-tRNA synthetase class Ia" evidence="11">
    <location>
        <begin position="24"/>
        <end position="230"/>
    </location>
</feature>
<dbReference type="HAMAP" id="MF_00049_B">
    <property type="entry name" value="Leu_tRNA_synth_B"/>
    <property type="match status" value="1"/>
</dbReference>
<evidence type="ECO:0000256" key="9">
    <source>
        <dbReference type="HAMAP-Rule" id="MF_00049"/>
    </source>
</evidence>
<proteinExistence type="inferred from homology"/>
<evidence type="ECO:0000256" key="10">
    <source>
        <dbReference type="RuleBase" id="RU363035"/>
    </source>
</evidence>
<dbReference type="InterPro" id="IPR009008">
    <property type="entry name" value="Val/Leu/Ile-tRNA-synth_edit"/>
</dbReference>
<evidence type="ECO:0000313" key="14">
    <source>
        <dbReference type="EMBL" id="MBD2736869.1"/>
    </source>
</evidence>
<dbReference type="InterPro" id="IPR014729">
    <property type="entry name" value="Rossmann-like_a/b/a_fold"/>
</dbReference>
<dbReference type="InterPro" id="IPR013155">
    <property type="entry name" value="M/V/L/I-tRNA-synth_anticd-bd"/>
</dbReference>
<dbReference type="SUPFAM" id="SSF50677">
    <property type="entry name" value="ValRS/IleRS/LeuRS editing domain"/>
    <property type="match status" value="1"/>
</dbReference>
<name>A0ABR8KDQ4_9NOSO</name>
<sequence length="818" mass="93017">MGPVKPGQPDPANVYNHLSIEAHWQNVWQQSQTYEVDLAAAAHPFYNLMMFPYPSAEGLHVGNVYAFTGADIYGRFMAMQGRAVFEPMGFDAFGIHSENFAIKKGIHPGLLTVQNVERFRETQLKRIGNRFCWNYEVQTTDPSYYKWTQWIFLQLFKAGLAVRKKAQVNWCPSCKTVLADEQVIAGECERCSTLVTQRELEQWFFKIANYAQRLLDNLDRLDWSEKVKAAQRNWIGRSEGLQFNLHLAESELQIPVFTTRPDTIFGMTYVVLAPEHPLVDRIVTEEYCQAIATYKEHVSRQSEFARTTHQSKTGVFTGAYGIHPLTQERIPIWIADYVLSSYGTGAVMAVPAHDDRDFQFAKTMGLPIRQVVIPTSASSTAPLELDTAFTEHGTLIESGRFTGLASQDAIQQIIQWFEQQNLGDRTVQFRLRDWLISRQRYWGPPIPIVYCGSCGIVPVPEEQLPVHLPETEDWLPRGTGTSPLAQIDSFVNTICPCCGGAAHRETDVSDNFLDSAWYFLRYPSSKYNDVPFDAQITAKWLPVNMYIGGAEHSVLHLLYSRFITMVLHDLGYIEFEEPFECFRAHGLLTKDGAKMSKSKGNVVNPDEYIEEYGADTLRTYLMFLGPYHQGGDFSDRGIAGMRRFLNRVWQLVSKHRHCLESSSPDLDSGRRLHQTINKVSEDIQALKYNTAIAALMEYLNALQLKPSLCEVELKSYLLMLAPFAPHLTEELWHQIGESSSIHQQTFPQANPEFLTQEQVTITVQINGRKRANILLSPTALQEEAIAIAKQTQSVQRYLENQEISRVVYVPGRILNLVT</sequence>
<comment type="caution">
    <text evidence="14">The sequence shown here is derived from an EMBL/GenBank/DDBJ whole genome shotgun (WGS) entry which is preliminary data.</text>
</comment>
<keyword evidence="4 9" id="KW-0547">Nucleotide-binding</keyword>
<dbReference type="InterPro" id="IPR002300">
    <property type="entry name" value="aa-tRNA-synth_Ia"/>
</dbReference>
<dbReference type="PANTHER" id="PTHR43740:SF2">
    <property type="entry name" value="LEUCINE--TRNA LIGASE, MITOCHONDRIAL"/>
    <property type="match status" value="1"/>
</dbReference>
<evidence type="ECO:0000256" key="4">
    <source>
        <dbReference type="ARBA" id="ARBA00022741"/>
    </source>
</evidence>
<dbReference type="Gene3D" id="3.40.50.620">
    <property type="entry name" value="HUPs"/>
    <property type="match status" value="2"/>
</dbReference>
<comment type="caution">
    <text evidence="9">Lacks conserved residue(s) required for the propagation of feature annotation.</text>
</comment>
<dbReference type="SUPFAM" id="SSF47323">
    <property type="entry name" value="Anticodon-binding domain of a subclass of class I aminoacyl-tRNA synthetases"/>
    <property type="match status" value="1"/>
</dbReference>
<keyword evidence="2 9" id="KW-0963">Cytoplasm</keyword>
<dbReference type="PRINTS" id="PR00985">
    <property type="entry name" value="TRNASYNTHLEU"/>
</dbReference>
<dbReference type="Pfam" id="PF00133">
    <property type="entry name" value="tRNA-synt_1"/>
    <property type="match status" value="2"/>
</dbReference>
<dbReference type="InterPro" id="IPR025709">
    <property type="entry name" value="Leu_tRNA-synth_edit"/>
</dbReference>
<comment type="similarity">
    <text evidence="1 9 10">Belongs to the class-I aminoacyl-tRNA synthetase family.</text>
</comment>
<dbReference type="Pfam" id="PF13603">
    <property type="entry name" value="tRNA-synt_1_2"/>
    <property type="match status" value="1"/>
</dbReference>
<dbReference type="NCBIfam" id="TIGR00396">
    <property type="entry name" value="leuS_bact"/>
    <property type="match status" value="1"/>
</dbReference>
<dbReference type="GO" id="GO:0004823">
    <property type="term" value="F:leucine-tRNA ligase activity"/>
    <property type="evidence" value="ECO:0007669"/>
    <property type="project" value="UniProtKB-EC"/>
</dbReference>
<dbReference type="SUPFAM" id="SSF52374">
    <property type="entry name" value="Nucleotidylyl transferase"/>
    <property type="match status" value="1"/>
</dbReference>
<evidence type="ECO:0000256" key="8">
    <source>
        <dbReference type="ARBA" id="ARBA00047469"/>
    </source>
</evidence>
<gene>
    <name evidence="9" type="primary">leuS</name>
    <name evidence="14" type="ORF">H6H03_23760</name>
</gene>
<keyword evidence="5 9" id="KW-0067">ATP-binding</keyword>
<organism evidence="14 15">
    <name type="scientific">Nostoc paludosum FACHB-159</name>
    <dbReference type="NCBI Taxonomy" id="2692908"/>
    <lineage>
        <taxon>Bacteria</taxon>
        <taxon>Bacillati</taxon>
        <taxon>Cyanobacteriota</taxon>
        <taxon>Cyanophyceae</taxon>
        <taxon>Nostocales</taxon>
        <taxon>Nostocaceae</taxon>
        <taxon>Nostoc</taxon>
    </lineage>
</organism>
<dbReference type="PANTHER" id="PTHR43740">
    <property type="entry name" value="LEUCYL-TRNA SYNTHETASE"/>
    <property type="match status" value="1"/>
</dbReference>
<evidence type="ECO:0000256" key="6">
    <source>
        <dbReference type="ARBA" id="ARBA00022917"/>
    </source>
</evidence>
<dbReference type="EMBL" id="JACJTU010000025">
    <property type="protein sequence ID" value="MBD2736869.1"/>
    <property type="molecule type" value="Genomic_DNA"/>
</dbReference>
<dbReference type="Pfam" id="PF08264">
    <property type="entry name" value="Anticodon_1"/>
    <property type="match status" value="1"/>
</dbReference>
<keyword evidence="6 9" id="KW-0648">Protein biosynthesis</keyword>
<feature type="domain" description="Aminoacyl-tRNA synthetase class Ia" evidence="11">
    <location>
        <begin position="431"/>
        <end position="627"/>
    </location>
</feature>
<feature type="binding site" evidence="9">
    <location>
        <position position="597"/>
    </location>
    <ligand>
        <name>ATP</name>
        <dbReference type="ChEBI" id="CHEBI:30616"/>
    </ligand>
</feature>